<dbReference type="Proteomes" id="UP000001861">
    <property type="component" value="Unassembled WGS sequence"/>
</dbReference>
<dbReference type="EMBL" id="AACS02000001">
    <property type="protein sequence ID" value="EAU92520.2"/>
    <property type="molecule type" value="Genomic_DNA"/>
</dbReference>
<organism evidence="3 4">
    <name type="scientific">Coprinopsis cinerea (strain Okayama-7 / 130 / ATCC MYA-4618 / FGSC 9003)</name>
    <name type="common">Inky cap fungus</name>
    <name type="synonym">Hormographiella aspergillata</name>
    <dbReference type="NCBI Taxonomy" id="240176"/>
    <lineage>
        <taxon>Eukaryota</taxon>
        <taxon>Fungi</taxon>
        <taxon>Dikarya</taxon>
        <taxon>Basidiomycota</taxon>
        <taxon>Agaricomycotina</taxon>
        <taxon>Agaricomycetes</taxon>
        <taxon>Agaricomycetidae</taxon>
        <taxon>Agaricales</taxon>
        <taxon>Agaricineae</taxon>
        <taxon>Psathyrellaceae</taxon>
        <taxon>Coprinopsis</taxon>
    </lineage>
</organism>
<feature type="compositionally biased region" description="Basic and acidic residues" evidence="1">
    <location>
        <begin position="500"/>
        <end position="518"/>
    </location>
</feature>
<feature type="transmembrane region" description="Helical" evidence="2">
    <location>
        <begin position="324"/>
        <end position="347"/>
    </location>
</feature>
<dbReference type="InParanoid" id="A8N3I3"/>
<evidence type="ECO:0000256" key="2">
    <source>
        <dbReference type="SAM" id="Phobius"/>
    </source>
</evidence>
<dbReference type="KEGG" id="cci:CC1G_00739"/>
<feature type="transmembrane region" description="Helical" evidence="2">
    <location>
        <begin position="359"/>
        <end position="387"/>
    </location>
</feature>
<keyword evidence="2" id="KW-1133">Transmembrane helix</keyword>
<protein>
    <submittedName>
        <fullName evidence="3">Uncharacterized protein</fullName>
    </submittedName>
</protein>
<dbReference type="HOGENOM" id="CLU_525804_0_0_1"/>
<evidence type="ECO:0000313" key="4">
    <source>
        <dbReference type="Proteomes" id="UP000001861"/>
    </source>
</evidence>
<keyword evidence="4" id="KW-1185">Reference proteome</keyword>
<accession>A8N3I3</accession>
<proteinExistence type="predicted"/>
<evidence type="ECO:0000313" key="3">
    <source>
        <dbReference type="EMBL" id="EAU92520.2"/>
    </source>
</evidence>
<dbReference type="AlphaFoldDB" id="A8N3I3"/>
<feature type="transmembrane region" description="Helical" evidence="2">
    <location>
        <begin position="199"/>
        <end position="223"/>
    </location>
</feature>
<feature type="transmembrane region" description="Helical" evidence="2">
    <location>
        <begin position="43"/>
        <end position="62"/>
    </location>
</feature>
<feature type="transmembrane region" description="Helical" evidence="2">
    <location>
        <begin position="407"/>
        <end position="430"/>
    </location>
</feature>
<dbReference type="GeneID" id="6005993"/>
<feature type="transmembrane region" description="Helical" evidence="2">
    <location>
        <begin position="243"/>
        <end position="265"/>
    </location>
</feature>
<dbReference type="OrthoDB" id="3351617at2759"/>
<feature type="region of interest" description="Disordered" evidence="1">
    <location>
        <begin position="471"/>
        <end position="518"/>
    </location>
</feature>
<evidence type="ECO:0000256" key="1">
    <source>
        <dbReference type="SAM" id="MobiDB-lite"/>
    </source>
</evidence>
<dbReference type="VEuPathDB" id="FungiDB:CC1G_00739"/>
<feature type="region of interest" description="Disordered" evidence="1">
    <location>
        <begin position="102"/>
        <end position="143"/>
    </location>
</feature>
<sequence length="518" mass="57431">MPDGDFMQGILESPVDAVWYIYLTYWATMWNATMVLPAPSKTLFALLLSVYGTLSLTLALPLDQVNFDSSTMQAASTTKTTFACPLHDKVGWGLNPSYLSQSEMTTMPPNSRRIRRSRRREQGQLGFRRAEEDGLDKAEEGGKEGQRWLVDSLEHPSSSNAEDLDVDDLVFCHYPINTSDRTSFCVYSKTSSTMHYSRIFLTAAYAATNIGMVGLGLSIFLSFHTLHVFFKLPPEDRKRKLPFVLATMLILVLLCFGLVAESIYLGTAMVGPNAPPVDLLELHIWEVLQQLRPLARITTFFDGIIPLVGEAILIYRCFTLYTHIPWVVLLPGISYLGALLCYILQVVERFGHRIFPEQALYTFILFPALAVASNAASTLLILGRLWYMRWTFHKASLSSPYTRQYTAISAVLVESALPLSLAGIVACVFASWSIPLEMQTAASVPWVAPQDVSLEFHLSNPIAFAVSRRSESASSDEEASGGGTAVNERRLLRVTGDGLEESRESGKAAGEKAAEERV</sequence>
<feature type="compositionally biased region" description="Basic and acidic residues" evidence="1">
    <location>
        <begin position="128"/>
        <end position="143"/>
    </location>
</feature>
<name>A8N3I3_COPC7</name>
<reference evidence="3 4" key="1">
    <citation type="journal article" date="2010" name="Proc. Natl. Acad. Sci. U.S.A.">
        <title>Insights into evolution of multicellular fungi from the assembled chromosomes of the mushroom Coprinopsis cinerea (Coprinus cinereus).</title>
        <authorList>
            <person name="Stajich J.E."/>
            <person name="Wilke S.K."/>
            <person name="Ahren D."/>
            <person name="Au C.H."/>
            <person name="Birren B.W."/>
            <person name="Borodovsky M."/>
            <person name="Burns C."/>
            <person name="Canback B."/>
            <person name="Casselton L.A."/>
            <person name="Cheng C.K."/>
            <person name="Deng J."/>
            <person name="Dietrich F.S."/>
            <person name="Fargo D.C."/>
            <person name="Farman M.L."/>
            <person name="Gathman A.C."/>
            <person name="Goldberg J."/>
            <person name="Guigo R."/>
            <person name="Hoegger P.J."/>
            <person name="Hooker J.B."/>
            <person name="Huggins A."/>
            <person name="James T.Y."/>
            <person name="Kamada T."/>
            <person name="Kilaru S."/>
            <person name="Kodira C."/>
            <person name="Kues U."/>
            <person name="Kupfer D."/>
            <person name="Kwan H.S."/>
            <person name="Lomsadze A."/>
            <person name="Li W."/>
            <person name="Lilly W.W."/>
            <person name="Ma L.J."/>
            <person name="Mackey A.J."/>
            <person name="Manning G."/>
            <person name="Martin F."/>
            <person name="Muraguchi H."/>
            <person name="Natvig D.O."/>
            <person name="Palmerini H."/>
            <person name="Ramesh M.A."/>
            <person name="Rehmeyer C.J."/>
            <person name="Roe B.A."/>
            <person name="Shenoy N."/>
            <person name="Stanke M."/>
            <person name="Ter-Hovhannisyan V."/>
            <person name="Tunlid A."/>
            <person name="Velagapudi R."/>
            <person name="Vision T.J."/>
            <person name="Zeng Q."/>
            <person name="Zolan M.E."/>
            <person name="Pukkila P.J."/>
        </authorList>
    </citation>
    <scope>NUCLEOTIDE SEQUENCE [LARGE SCALE GENOMIC DNA]</scope>
    <source>
        <strain evidence="4">Okayama-7 / 130 / ATCC MYA-4618 / FGSC 9003</strain>
    </source>
</reference>
<keyword evidence="2" id="KW-0812">Transmembrane</keyword>
<dbReference type="RefSeq" id="XP_001829560.2">
    <property type="nucleotide sequence ID" value="XM_001829508.2"/>
</dbReference>
<keyword evidence="2" id="KW-0472">Membrane</keyword>
<gene>
    <name evidence="3" type="ORF">CC1G_00739</name>
</gene>
<comment type="caution">
    <text evidence="3">The sequence shown here is derived from an EMBL/GenBank/DDBJ whole genome shotgun (WGS) entry which is preliminary data.</text>
</comment>